<keyword evidence="1" id="KW-0723">Serine/threonine-protein kinase</keyword>
<evidence type="ECO:0000256" key="5">
    <source>
        <dbReference type="ARBA" id="ARBA00022840"/>
    </source>
</evidence>
<dbReference type="SMART" id="SM00220">
    <property type="entry name" value="S_TKc"/>
    <property type="match status" value="1"/>
</dbReference>
<dbReference type="RefSeq" id="XP_070628843.1">
    <property type="nucleotide sequence ID" value="XM_070772742.1"/>
</dbReference>
<dbReference type="InterPro" id="IPR011009">
    <property type="entry name" value="Kinase-like_dom_sf"/>
</dbReference>
<dbReference type="PANTHER" id="PTHR24355:SF1">
    <property type="entry name" value="RIBOSOMAL PROTEIN S6 KINASE-RELATED PROTEIN"/>
    <property type="match status" value="1"/>
</dbReference>
<keyword evidence="3" id="KW-0547">Nucleotide-binding</keyword>
<dbReference type="PROSITE" id="PS50011">
    <property type="entry name" value="PROTEIN_KINASE_DOM"/>
    <property type="match status" value="1"/>
</dbReference>
<dbReference type="Pfam" id="PF00069">
    <property type="entry name" value="Pkinase"/>
    <property type="match status" value="1"/>
</dbReference>
<dbReference type="PANTHER" id="PTHR24355">
    <property type="entry name" value="G PROTEIN-COUPLED RECEPTOR KINASE/RIBOSOMAL PROTEIN S6 KINASE"/>
    <property type="match status" value="1"/>
</dbReference>
<evidence type="ECO:0000313" key="9">
    <source>
        <dbReference type="RefSeq" id="XP_070628843.1"/>
    </source>
</evidence>
<evidence type="ECO:0000256" key="1">
    <source>
        <dbReference type="ARBA" id="ARBA00022527"/>
    </source>
</evidence>
<keyword evidence="5" id="KW-0067">ATP-binding</keyword>
<sequence>MGAVSCRQGHHAQMAASHKQGGNIRGPWVQGWKSLWSGVGTTRSGVKELWGLRGHQFLHREPLEPAPLLVEKPLPEWPVPQFINLFLPEFPIRPLSGHQQLKVGQWNPWKGSQSQGEIKKQSLNCPVLHFSVQILGLVAKGSFGTVLKVLDCGQKAVFAVKVVPKAKVLQRDILRQCKEEVSIQRQINHPFVHSMGDSWQGKRHLFIILLSPKGRGDSRWHRFGQEACNALHPGTGGPKYCPDFCCFAVCSYCSTDLYSLWSAVGRLTEASIRLFAAELILVLCYLHDLGIIHRDVKMENILLDERGHLKLTDFGLSRHLPQGARAYTICGTLQYMAPEVLSGGPYNHAADWWSLGVLLFSLSTGKFPVPAERDHVAMLASVTHYDSEIPSSLNQGLSLLLHELLHQNPLHRLRYLHHFQVHPFFRGVAFDPELLQKHPVNFVLETQATQSSPSSESMFFKDFDCNLESFLVHPRLA</sequence>
<accession>A0ABM4R000</accession>
<protein>
    <submittedName>
        <fullName evidence="9">Ribosomal protein S6 kinase-related protein isoform X2</fullName>
    </submittedName>
</protein>
<proteinExistence type="predicted"/>
<organism evidence="8 9">
    <name type="scientific">Bos indicus</name>
    <name type="common">Zebu</name>
    <dbReference type="NCBI Taxonomy" id="9915"/>
    <lineage>
        <taxon>Eukaryota</taxon>
        <taxon>Metazoa</taxon>
        <taxon>Chordata</taxon>
        <taxon>Craniata</taxon>
        <taxon>Vertebrata</taxon>
        <taxon>Euteleostomi</taxon>
        <taxon>Mammalia</taxon>
        <taxon>Eutheria</taxon>
        <taxon>Laurasiatheria</taxon>
        <taxon>Artiodactyla</taxon>
        <taxon>Ruminantia</taxon>
        <taxon>Pecora</taxon>
        <taxon>Bovidae</taxon>
        <taxon>Bovinae</taxon>
        <taxon>Bos</taxon>
    </lineage>
</organism>
<keyword evidence="2" id="KW-0808">Transferase</keyword>
<evidence type="ECO:0000256" key="2">
    <source>
        <dbReference type="ARBA" id="ARBA00022679"/>
    </source>
</evidence>
<evidence type="ECO:0000256" key="4">
    <source>
        <dbReference type="ARBA" id="ARBA00022777"/>
    </source>
</evidence>
<feature type="domain" description="Protein kinase" evidence="7">
    <location>
        <begin position="132"/>
        <end position="425"/>
    </location>
</feature>
<reference evidence="9" key="1">
    <citation type="submission" date="2025-08" db="UniProtKB">
        <authorList>
            <consortium name="RefSeq"/>
        </authorList>
    </citation>
    <scope>IDENTIFICATION</scope>
    <source>
        <tissue evidence="9">Blood</tissue>
    </source>
</reference>
<dbReference type="InterPro" id="IPR008271">
    <property type="entry name" value="Ser/Thr_kinase_AS"/>
</dbReference>
<evidence type="ECO:0000313" key="8">
    <source>
        <dbReference type="Proteomes" id="UP001652663"/>
    </source>
</evidence>
<dbReference type="PROSITE" id="PS00108">
    <property type="entry name" value="PROTEIN_KINASE_ST"/>
    <property type="match status" value="1"/>
</dbReference>
<feature type="region of interest" description="Disordered" evidence="6">
    <location>
        <begin position="1"/>
        <end position="22"/>
    </location>
</feature>
<evidence type="ECO:0000256" key="6">
    <source>
        <dbReference type="SAM" id="MobiDB-lite"/>
    </source>
</evidence>
<gene>
    <name evidence="9" type="primary">RSKR</name>
</gene>
<evidence type="ECO:0000259" key="7">
    <source>
        <dbReference type="PROSITE" id="PS50011"/>
    </source>
</evidence>
<dbReference type="GeneID" id="139176013"/>
<dbReference type="Gene3D" id="1.10.510.10">
    <property type="entry name" value="Transferase(Phosphotransferase) domain 1"/>
    <property type="match status" value="1"/>
</dbReference>
<dbReference type="Proteomes" id="UP001652663">
    <property type="component" value="Chromosome 19"/>
</dbReference>
<dbReference type="GO" id="GO:0016301">
    <property type="term" value="F:kinase activity"/>
    <property type="evidence" value="ECO:0007669"/>
    <property type="project" value="UniProtKB-KW"/>
</dbReference>
<keyword evidence="4 9" id="KW-0418">Kinase</keyword>
<keyword evidence="8" id="KW-1185">Reference proteome</keyword>
<dbReference type="InterPro" id="IPR000719">
    <property type="entry name" value="Prot_kinase_dom"/>
</dbReference>
<dbReference type="Gene3D" id="3.30.200.20">
    <property type="entry name" value="Phosphorylase Kinase, domain 1"/>
    <property type="match status" value="1"/>
</dbReference>
<evidence type="ECO:0000256" key="3">
    <source>
        <dbReference type="ARBA" id="ARBA00022741"/>
    </source>
</evidence>
<name>A0ABM4R000_BOSIN</name>
<dbReference type="SUPFAM" id="SSF56112">
    <property type="entry name" value="Protein kinase-like (PK-like)"/>
    <property type="match status" value="1"/>
</dbReference>